<comment type="caution">
    <text evidence="2">The sequence shown here is derived from an EMBL/GenBank/DDBJ whole genome shotgun (WGS) entry which is preliminary data.</text>
</comment>
<sequence length="142" mass="15439">MQALHAAATKANQDAVLLEKKILTRASPLLPQAIRRGIQHPDVSLHDYKEWFGGRAAKFAAPGSVASMFSPAAYLAALYREAKKLYPAGNASHIDTRRRDLKNLVLSQVNLDTPVSALSLSNAILMERLGEHGDTLEGLSNH</sequence>
<keyword evidence="1" id="KW-0843">Virulence</keyword>
<dbReference type="Proteomes" id="UP000193675">
    <property type="component" value="Unassembled WGS sequence"/>
</dbReference>
<evidence type="ECO:0000313" key="2">
    <source>
        <dbReference type="EMBL" id="ORL63847.1"/>
    </source>
</evidence>
<reference evidence="2 3" key="1">
    <citation type="submission" date="2017-04" db="EMBL/GenBank/DDBJ databases">
        <title>Presence of VIM-2 positive Pseudomonas species in chickens and their surrounding environment.</title>
        <authorList>
            <person name="Zhang R."/>
        </authorList>
    </citation>
    <scope>NUCLEOTIDE SEQUENCE [LARGE SCALE GENOMIC DNA]</scope>
    <source>
        <strain evidence="2 3">DZ-C18</strain>
    </source>
</reference>
<dbReference type="AlphaFoldDB" id="A0A1X0ZW59"/>
<dbReference type="EMBL" id="NBWC01000016">
    <property type="protein sequence ID" value="ORL63847.1"/>
    <property type="molecule type" value="Genomic_DNA"/>
</dbReference>
<feature type="non-terminal residue" evidence="2">
    <location>
        <position position="142"/>
    </location>
</feature>
<evidence type="ECO:0000313" key="3">
    <source>
        <dbReference type="Proteomes" id="UP000193675"/>
    </source>
</evidence>
<name>A0A1X0ZW59_PSEPU</name>
<evidence type="ECO:0000256" key="1">
    <source>
        <dbReference type="ARBA" id="ARBA00023026"/>
    </source>
</evidence>
<dbReference type="Pfam" id="PF03538">
    <property type="entry name" value="VRP1"/>
    <property type="match status" value="1"/>
</dbReference>
<proteinExistence type="predicted"/>
<accession>A0A1X0ZW59</accession>
<organism evidence="2 3">
    <name type="scientific">Pseudomonas putida</name>
    <name type="common">Arthrobacter siderocapsulatus</name>
    <dbReference type="NCBI Taxonomy" id="303"/>
    <lineage>
        <taxon>Bacteria</taxon>
        <taxon>Pseudomonadati</taxon>
        <taxon>Pseudomonadota</taxon>
        <taxon>Gammaproteobacteria</taxon>
        <taxon>Pseudomonadales</taxon>
        <taxon>Pseudomonadaceae</taxon>
        <taxon>Pseudomonas</taxon>
    </lineage>
</organism>
<dbReference type="InterPro" id="IPR018003">
    <property type="entry name" value="Insecticidal_toxin/plasmid_vir"/>
</dbReference>
<protein>
    <submittedName>
        <fullName evidence="2">Uncharacterized protein</fullName>
    </submittedName>
</protein>
<gene>
    <name evidence="2" type="ORF">B7H17_14070</name>
</gene>